<dbReference type="AlphaFoldDB" id="A0A815G8K3"/>
<keyword evidence="5" id="KW-1185">Reference proteome</keyword>
<dbReference type="EMBL" id="CAJNOU010000639">
    <property type="protein sequence ID" value="CAF1053855.1"/>
    <property type="molecule type" value="Genomic_DNA"/>
</dbReference>
<proteinExistence type="predicted"/>
<gene>
    <name evidence="4" type="ORF">FNK824_LOCUS35398</name>
    <name evidence="3" type="ORF">JXQ802_LOCUS31319</name>
    <name evidence="1" type="ORF">PYM288_LOCUS11822</name>
    <name evidence="2" type="ORF">SEV965_LOCUS13482</name>
</gene>
<dbReference type="EMBL" id="CAJNOH010000208">
    <property type="protein sequence ID" value="CAF0945370.1"/>
    <property type="molecule type" value="Genomic_DNA"/>
</dbReference>
<dbReference type="EMBL" id="CAJOBE010014953">
    <property type="protein sequence ID" value="CAF4184358.1"/>
    <property type="molecule type" value="Genomic_DNA"/>
</dbReference>
<evidence type="ECO:0000313" key="1">
    <source>
        <dbReference type="EMBL" id="CAF0945370.1"/>
    </source>
</evidence>
<dbReference type="Proteomes" id="UP000663870">
    <property type="component" value="Unassembled WGS sequence"/>
</dbReference>
<dbReference type="Proteomes" id="UP000663889">
    <property type="component" value="Unassembled WGS sequence"/>
</dbReference>
<reference evidence="3" key="1">
    <citation type="submission" date="2021-02" db="EMBL/GenBank/DDBJ databases">
        <authorList>
            <person name="Nowell W R."/>
        </authorList>
    </citation>
    <scope>NUCLEOTIDE SEQUENCE</scope>
</reference>
<evidence type="ECO:0000313" key="2">
    <source>
        <dbReference type="EMBL" id="CAF1053855.1"/>
    </source>
</evidence>
<comment type="caution">
    <text evidence="3">The sequence shown here is derived from an EMBL/GenBank/DDBJ whole genome shotgun (WGS) entry which is preliminary data.</text>
</comment>
<protein>
    <submittedName>
        <fullName evidence="3">Uncharacterized protein</fullName>
    </submittedName>
</protein>
<sequence>MASKHMIIDIIEQFLTLENLDIFFDDGELDDDYMTIYKGIKNNWLMEHTHRLKSHHFTCRHSKDFFPSMYLSFGD</sequence>
<evidence type="ECO:0000313" key="5">
    <source>
        <dbReference type="Proteomes" id="UP000663870"/>
    </source>
</evidence>
<accession>A0A815G8K3</accession>
<dbReference type="EMBL" id="CAJNOL010001319">
    <property type="protein sequence ID" value="CAF1335988.1"/>
    <property type="molecule type" value="Genomic_DNA"/>
</dbReference>
<dbReference type="Proteomes" id="UP000663874">
    <property type="component" value="Unassembled WGS sequence"/>
</dbReference>
<name>A0A815G8K3_9BILA</name>
<evidence type="ECO:0000313" key="4">
    <source>
        <dbReference type="EMBL" id="CAF4184358.1"/>
    </source>
</evidence>
<evidence type="ECO:0000313" key="3">
    <source>
        <dbReference type="EMBL" id="CAF1335988.1"/>
    </source>
</evidence>
<dbReference type="Proteomes" id="UP000663854">
    <property type="component" value="Unassembled WGS sequence"/>
</dbReference>
<organism evidence="3 5">
    <name type="scientific">Rotaria sordida</name>
    <dbReference type="NCBI Taxonomy" id="392033"/>
    <lineage>
        <taxon>Eukaryota</taxon>
        <taxon>Metazoa</taxon>
        <taxon>Spiralia</taxon>
        <taxon>Gnathifera</taxon>
        <taxon>Rotifera</taxon>
        <taxon>Eurotatoria</taxon>
        <taxon>Bdelloidea</taxon>
        <taxon>Philodinida</taxon>
        <taxon>Philodinidae</taxon>
        <taxon>Rotaria</taxon>
    </lineage>
</organism>